<dbReference type="AlphaFoldDB" id="A0A375Z4C0"/>
<keyword evidence="10" id="KW-1185">Reference proteome</keyword>
<dbReference type="STRING" id="29313.BHQ16_21245"/>
<organism evidence="9 10">
    <name type="scientific">Mycobacterium shimoidei</name>
    <dbReference type="NCBI Taxonomy" id="29313"/>
    <lineage>
        <taxon>Bacteria</taxon>
        <taxon>Bacillati</taxon>
        <taxon>Actinomycetota</taxon>
        <taxon>Actinomycetes</taxon>
        <taxon>Mycobacteriales</taxon>
        <taxon>Mycobacteriaceae</taxon>
        <taxon>Mycobacterium</taxon>
    </lineage>
</organism>
<dbReference type="PANTHER" id="PTHR33602:SF1">
    <property type="entry name" value="REGULATORY PROTEIN RECX FAMILY PROTEIN"/>
    <property type="match status" value="1"/>
</dbReference>
<evidence type="ECO:0000256" key="2">
    <source>
        <dbReference type="ARBA" id="ARBA00009695"/>
    </source>
</evidence>
<dbReference type="InterPro" id="IPR053924">
    <property type="entry name" value="RecX_HTH_2nd"/>
</dbReference>
<reference evidence="9 10" key="1">
    <citation type="submission" date="2018-05" db="EMBL/GenBank/DDBJ databases">
        <authorList>
            <consortium name="IHU Genomes"/>
        </authorList>
    </citation>
    <scope>NUCLEOTIDE SEQUENCE [LARGE SCALE GENOMIC DNA]</scope>
    <source>
        <strain evidence="9 10">P7336</strain>
    </source>
</reference>
<dbReference type="PANTHER" id="PTHR33602">
    <property type="entry name" value="REGULATORY PROTEIN RECX FAMILY PROTEIN"/>
    <property type="match status" value="1"/>
</dbReference>
<dbReference type="Gene3D" id="1.10.10.10">
    <property type="entry name" value="Winged helix-like DNA-binding domain superfamily/Winged helix DNA-binding domain"/>
    <property type="match status" value="2"/>
</dbReference>
<dbReference type="Pfam" id="PF21982">
    <property type="entry name" value="RecX_HTH1"/>
    <property type="match status" value="1"/>
</dbReference>
<accession>A0A375Z4C0</accession>
<dbReference type="Proteomes" id="UP000252015">
    <property type="component" value="Unassembled WGS sequence"/>
</dbReference>
<comment type="function">
    <text evidence="5">Modulates RecA activity.</text>
</comment>
<dbReference type="EMBL" id="UEGW01000001">
    <property type="protein sequence ID" value="SRX95770.1"/>
    <property type="molecule type" value="Genomic_DNA"/>
</dbReference>
<proteinExistence type="inferred from homology"/>
<evidence type="ECO:0000313" key="10">
    <source>
        <dbReference type="Proteomes" id="UP000252015"/>
    </source>
</evidence>
<evidence type="ECO:0000256" key="5">
    <source>
        <dbReference type="HAMAP-Rule" id="MF_01114"/>
    </source>
</evidence>
<dbReference type="InterPro" id="IPR003783">
    <property type="entry name" value="Regulatory_RecX"/>
</dbReference>
<dbReference type="GO" id="GO:0006282">
    <property type="term" value="P:regulation of DNA repair"/>
    <property type="evidence" value="ECO:0007669"/>
    <property type="project" value="UniProtKB-UniRule"/>
</dbReference>
<comment type="subcellular location">
    <subcellularLocation>
        <location evidence="1 5">Cytoplasm</location>
    </subcellularLocation>
</comment>
<dbReference type="InterPro" id="IPR053926">
    <property type="entry name" value="RecX_HTH_1st"/>
</dbReference>
<feature type="domain" description="RecX first three-helical" evidence="8">
    <location>
        <begin position="25"/>
        <end position="64"/>
    </location>
</feature>
<evidence type="ECO:0000256" key="6">
    <source>
        <dbReference type="SAM" id="MobiDB-lite"/>
    </source>
</evidence>
<feature type="region of interest" description="Disordered" evidence="6">
    <location>
        <begin position="1"/>
        <end position="22"/>
    </location>
</feature>
<dbReference type="HAMAP" id="MF_01114">
    <property type="entry name" value="RecX"/>
    <property type="match status" value="1"/>
</dbReference>
<evidence type="ECO:0000256" key="3">
    <source>
        <dbReference type="ARBA" id="ARBA00018111"/>
    </source>
</evidence>
<evidence type="ECO:0000259" key="7">
    <source>
        <dbReference type="Pfam" id="PF02631"/>
    </source>
</evidence>
<sequence length="181" mass="19955">MAWPMTASCPPPSTSDGEPAREEQARALCLRLLTARSRTRAELAGQLAKRGYPDDVSARVLDRLAAVGLVDDADFAEQWVHSRRVNAGKGKRALAAELRTKGVDDDVITAVLSDIDAGAEREKAEQLVRARLRRETLNDASDEARVCRRLVAMLARRGYGQTLAYDVVSVEVAAERERRRV</sequence>
<gene>
    <name evidence="5" type="primary">recX</name>
    <name evidence="9" type="ORF">MSP7336_04043</name>
</gene>
<evidence type="ECO:0000259" key="8">
    <source>
        <dbReference type="Pfam" id="PF21982"/>
    </source>
</evidence>
<protein>
    <recommendedName>
        <fullName evidence="3 5">Regulatory protein RecX</fullName>
    </recommendedName>
</protein>
<keyword evidence="4 5" id="KW-0963">Cytoplasm</keyword>
<evidence type="ECO:0000256" key="1">
    <source>
        <dbReference type="ARBA" id="ARBA00004496"/>
    </source>
</evidence>
<dbReference type="GO" id="GO:0005737">
    <property type="term" value="C:cytoplasm"/>
    <property type="evidence" value="ECO:0007669"/>
    <property type="project" value="UniProtKB-SubCell"/>
</dbReference>
<dbReference type="NCBIfam" id="NF001056">
    <property type="entry name" value="PRK00117.3-1"/>
    <property type="match status" value="1"/>
</dbReference>
<feature type="domain" description="RecX second three-helical" evidence="7">
    <location>
        <begin position="71"/>
        <end position="112"/>
    </location>
</feature>
<dbReference type="InterPro" id="IPR036388">
    <property type="entry name" value="WH-like_DNA-bd_sf"/>
</dbReference>
<evidence type="ECO:0000256" key="4">
    <source>
        <dbReference type="ARBA" id="ARBA00022490"/>
    </source>
</evidence>
<dbReference type="Pfam" id="PF02631">
    <property type="entry name" value="RecX_HTH2"/>
    <property type="match status" value="1"/>
</dbReference>
<name>A0A375Z4C0_MYCSH</name>
<evidence type="ECO:0000313" key="9">
    <source>
        <dbReference type="EMBL" id="SRX95770.1"/>
    </source>
</evidence>
<comment type="similarity">
    <text evidence="2 5">Belongs to the RecX family.</text>
</comment>